<reference evidence="3" key="1">
    <citation type="journal article" date="2023" name="Proc. Natl. Acad. Sci. U.S.A.">
        <title>Genomic and structural basis for evolution of tropane alkaloid biosynthesis.</title>
        <authorList>
            <person name="Wanga Y.-J."/>
            <person name="Taina T."/>
            <person name="Yua J.-Y."/>
            <person name="Lia J."/>
            <person name="Xua B."/>
            <person name="Chenc J."/>
            <person name="D'Auriad J.C."/>
            <person name="Huanga J.-P."/>
            <person name="Huanga S.-X."/>
        </authorList>
    </citation>
    <scope>NUCLEOTIDE SEQUENCE [LARGE SCALE GENOMIC DNA]</scope>
    <source>
        <strain evidence="3">cv. KIB-2019</strain>
    </source>
</reference>
<comment type="caution">
    <text evidence="2">The sequence shown here is derived from an EMBL/GenBank/DDBJ whole genome shotgun (WGS) entry which is preliminary data.</text>
</comment>
<evidence type="ECO:0000313" key="2">
    <source>
        <dbReference type="EMBL" id="KAJ8550198.1"/>
    </source>
</evidence>
<evidence type="ECO:0000313" key="3">
    <source>
        <dbReference type="Proteomes" id="UP001152561"/>
    </source>
</evidence>
<protein>
    <submittedName>
        <fullName evidence="2">Uncharacterized protein</fullName>
    </submittedName>
</protein>
<dbReference type="EMBL" id="JAJAGQ010000011">
    <property type="protein sequence ID" value="KAJ8550198.1"/>
    <property type="molecule type" value="Genomic_DNA"/>
</dbReference>
<evidence type="ECO:0000256" key="1">
    <source>
        <dbReference type="SAM" id="MobiDB-lite"/>
    </source>
</evidence>
<organism evidence="2 3">
    <name type="scientific">Anisodus acutangulus</name>
    <dbReference type="NCBI Taxonomy" id="402998"/>
    <lineage>
        <taxon>Eukaryota</taxon>
        <taxon>Viridiplantae</taxon>
        <taxon>Streptophyta</taxon>
        <taxon>Embryophyta</taxon>
        <taxon>Tracheophyta</taxon>
        <taxon>Spermatophyta</taxon>
        <taxon>Magnoliopsida</taxon>
        <taxon>eudicotyledons</taxon>
        <taxon>Gunneridae</taxon>
        <taxon>Pentapetalae</taxon>
        <taxon>asterids</taxon>
        <taxon>lamiids</taxon>
        <taxon>Solanales</taxon>
        <taxon>Solanaceae</taxon>
        <taxon>Solanoideae</taxon>
        <taxon>Hyoscyameae</taxon>
        <taxon>Anisodus</taxon>
    </lineage>
</organism>
<keyword evidence="3" id="KW-1185">Reference proteome</keyword>
<feature type="region of interest" description="Disordered" evidence="1">
    <location>
        <begin position="1"/>
        <end position="29"/>
    </location>
</feature>
<feature type="compositionally biased region" description="Basic and acidic residues" evidence="1">
    <location>
        <begin position="9"/>
        <end position="26"/>
    </location>
</feature>
<sequence length="107" mass="11587">MEAMKKQNRVFEDGKSGASEEMKTLEGEASALRGKIRQLESELEEKAKEASSAEANAGLMMSCSPAISVAILLIPSRLSSSKAGKESVRIQSSESMSFYSYDIVFIS</sequence>
<dbReference type="Proteomes" id="UP001152561">
    <property type="component" value="Unassembled WGS sequence"/>
</dbReference>
<gene>
    <name evidence="2" type="ORF">K7X08_033905</name>
</gene>
<name>A0A9Q1M2Y9_9SOLA</name>
<dbReference type="OrthoDB" id="435607at2759"/>
<dbReference type="AlphaFoldDB" id="A0A9Q1M2Y9"/>
<proteinExistence type="predicted"/>
<accession>A0A9Q1M2Y9</accession>